<keyword evidence="11" id="KW-1185">Reference proteome</keyword>
<evidence type="ECO:0000259" key="8">
    <source>
        <dbReference type="Pfam" id="PF08281"/>
    </source>
</evidence>
<comment type="similarity">
    <text evidence="1 5">Belongs to the sigma-70 factor family. ECF subfamily.</text>
</comment>
<dbReference type="PANTHER" id="PTHR47756">
    <property type="entry name" value="BLL6612 PROTEIN-RELATED"/>
    <property type="match status" value="1"/>
</dbReference>
<dbReference type="GO" id="GO:0016987">
    <property type="term" value="F:sigma factor activity"/>
    <property type="evidence" value="ECO:0007669"/>
    <property type="project" value="UniProtKB-KW"/>
</dbReference>
<evidence type="ECO:0000313" key="11">
    <source>
        <dbReference type="Proteomes" id="UP000280008"/>
    </source>
</evidence>
<feature type="region of interest" description="Disordered" evidence="6">
    <location>
        <begin position="419"/>
        <end position="452"/>
    </location>
</feature>
<dbReference type="Pfam" id="PF04542">
    <property type="entry name" value="Sigma70_r2"/>
    <property type="match status" value="1"/>
</dbReference>
<protein>
    <recommendedName>
        <fullName evidence="5">RNA polymerase sigma factor</fullName>
    </recommendedName>
</protein>
<dbReference type="Gene3D" id="1.10.10.10">
    <property type="entry name" value="Winged helix-like DNA-binding domain superfamily/Winged helix DNA-binding domain"/>
    <property type="match status" value="1"/>
</dbReference>
<feature type="domain" description="RNA polymerase sigma-70 region 2" evidence="7">
    <location>
        <begin position="27"/>
        <end position="85"/>
    </location>
</feature>
<dbReference type="PANTHER" id="PTHR47756:SF2">
    <property type="entry name" value="BLL6612 PROTEIN"/>
    <property type="match status" value="1"/>
</dbReference>
<dbReference type="InterPro" id="IPR013325">
    <property type="entry name" value="RNA_pol_sigma_r2"/>
</dbReference>
<evidence type="ECO:0000259" key="9">
    <source>
        <dbReference type="Pfam" id="PF20239"/>
    </source>
</evidence>
<dbReference type="Proteomes" id="UP000280008">
    <property type="component" value="Unassembled WGS sequence"/>
</dbReference>
<sequence>MADEQGGAVADAARDAVATTWRAQSARIVAALAHLTRDVPLAEDLAQEAVAQALEQWPRDGIPENPAAWLTTVGRRRAIDLFRRGDALATRYELIAREPGFGTVSDPAALVDGGVDDDVLRLIFVACHPVLGREARIALTLRVVAGLQSEEIARAFVVPVATVQQRVVRAKKTLRAAKVPFETPSAGEFDTRLADVLEVIYLVFTEGYAATSGDTWVRADLAREAIRLGTLVARLVPRDAETHALVALMELQASRFEARVDAEGDAILLDDQDRSLWDAAAIARGLGSLDLADSLIDSRGRGPYALQAAIAACHARAQEPADTDWTEVVVLYDALLNLRPSPVVALNRAVAVSRSTGPATALRLVDAIARGGRLDDYAPLHAVQGDLLERLGHAAPAARAFRTAASLSVNERERAVLLRRAEELDPGGGAPPPSAIMPLNDTTSPHEKEEPR</sequence>
<feature type="domain" description="DUF6596" evidence="9">
    <location>
        <begin position="192"/>
        <end position="290"/>
    </location>
</feature>
<evidence type="ECO:0000256" key="6">
    <source>
        <dbReference type="SAM" id="MobiDB-lite"/>
    </source>
</evidence>
<dbReference type="InterPro" id="IPR046531">
    <property type="entry name" value="DUF6596"/>
</dbReference>
<organism evidence="10 11">
    <name type="scientific">Frondihabitans australicus</name>
    <dbReference type="NCBI Taxonomy" id="386892"/>
    <lineage>
        <taxon>Bacteria</taxon>
        <taxon>Bacillati</taxon>
        <taxon>Actinomycetota</taxon>
        <taxon>Actinomycetes</taxon>
        <taxon>Micrococcales</taxon>
        <taxon>Microbacteriaceae</taxon>
        <taxon>Frondihabitans</taxon>
    </lineage>
</organism>
<feature type="domain" description="RNA polymerase sigma factor 70 region 4 type 2" evidence="8">
    <location>
        <begin position="124"/>
        <end position="174"/>
    </location>
</feature>
<dbReference type="OrthoDB" id="9780299at2"/>
<dbReference type="GO" id="GO:0006950">
    <property type="term" value="P:response to stress"/>
    <property type="evidence" value="ECO:0007669"/>
    <property type="project" value="UniProtKB-ARBA"/>
</dbReference>
<evidence type="ECO:0000313" key="10">
    <source>
        <dbReference type="EMBL" id="RKR76592.1"/>
    </source>
</evidence>
<dbReference type="Gene3D" id="1.10.1740.10">
    <property type="match status" value="1"/>
</dbReference>
<dbReference type="Pfam" id="PF08281">
    <property type="entry name" value="Sigma70_r4_2"/>
    <property type="match status" value="1"/>
</dbReference>
<dbReference type="RefSeq" id="WP_121371548.1">
    <property type="nucleotide sequence ID" value="NZ_RBKS01000001.1"/>
</dbReference>
<gene>
    <name evidence="10" type="ORF">C8E83_3769</name>
</gene>
<keyword evidence="5" id="KW-0238">DNA-binding</keyword>
<evidence type="ECO:0000256" key="4">
    <source>
        <dbReference type="ARBA" id="ARBA00023163"/>
    </source>
</evidence>
<name>A0A495IKR6_9MICO</name>
<proteinExistence type="inferred from homology"/>
<dbReference type="SUPFAM" id="SSF88659">
    <property type="entry name" value="Sigma3 and sigma4 domains of RNA polymerase sigma factors"/>
    <property type="match status" value="1"/>
</dbReference>
<dbReference type="InterPro" id="IPR036388">
    <property type="entry name" value="WH-like_DNA-bd_sf"/>
</dbReference>
<dbReference type="SUPFAM" id="SSF88946">
    <property type="entry name" value="Sigma2 domain of RNA polymerase sigma factors"/>
    <property type="match status" value="1"/>
</dbReference>
<dbReference type="AlphaFoldDB" id="A0A495IKR6"/>
<keyword evidence="3 5" id="KW-0731">Sigma factor</keyword>
<comment type="caution">
    <text evidence="10">The sequence shown here is derived from an EMBL/GenBank/DDBJ whole genome shotgun (WGS) entry which is preliminary data.</text>
</comment>
<keyword evidence="2 5" id="KW-0805">Transcription regulation</keyword>
<evidence type="ECO:0000256" key="1">
    <source>
        <dbReference type="ARBA" id="ARBA00010641"/>
    </source>
</evidence>
<dbReference type="GO" id="GO:0003677">
    <property type="term" value="F:DNA binding"/>
    <property type="evidence" value="ECO:0007669"/>
    <property type="project" value="UniProtKB-KW"/>
</dbReference>
<dbReference type="Pfam" id="PF20239">
    <property type="entry name" value="DUF6596"/>
    <property type="match status" value="1"/>
</dbReference>
<keyword evidence="4 5" id="KW-0804">Transcription</keyword>
<dbReference type="InterPro" id="IPR013249">
    <property type="entry name" value="RNA_pol_sigma70_r4_t2"/>
</dbReference>
<dbReference type="GO" id="GO:0006352">
    <property type="term" value="P:DNA-templated transcription initiation"/>
    <property type="evidence" value="ECO:0007669"/>
    <property type="project" value="InterPro"/>
</dbReference>
<dbReference type="InterPro" id="IPR007627">
    <property type="entry name" value="RNA_pol_sigma70_r2"/>
</dbReference>
<evidence type="ECO:0000256" key="5">
    <source>
        <dbReference type="RuleBase" id="RU000716"/>
    </source>
</evidence>
<evidence type="ECO:0000256" key="2">
    <source>
        <dbReference type="ARBA" id="ARBA00023015"/>
    </source>
</evidence>
<reference evidence="10 11" key="1">
    <citation type="submission" date="2018-10" db="EMBL/GenBank/DDBJ databases">
        <title>Sequencing the genomes of 1000 actinobacteria strains.</title>
        <authorList>
            <person name="Klenk H.-P."/>
        </authorList>
    </citation>
    <scope>NUCLEOTIDE SEQUENCE [LARGE SCALE GENOMIC DNA]</scope>
    <source>
        <strain evidence="10 11">DSM 17894</strain>
    </source>
</reference>
<dbReference type="EMBL" id="RBKS01000001">
    <property type="protein sequence ID" value="RKR76592.1"/>
    <property type="molecule type" value="Genomic_DNA"/>
</dbReference>
<evidence type="ECO:0000256" key="3">
    <source>
        <dbReference type="ARBA" id="ARBA00023082"/>
    </source>
</evidence>
<dbReference type="InterPro" id="IPR013324">
    <property type="entry name" value="RNA_pol_sigma_r3/r4-like"/>
</dbReference>
<dbReference type="PROSITE" id="PS01063">
    <property type="entry name" value="SIGMA70_ECF"/>
    <property type="match status" value="1"/>
</dbReference>
<accession>A0A495IKR6</accession>
<dbReference type="InterPro" id="IPR000838">
    <property type="entry name" value="RNA_pol_sigma70_ECF_CS"/>
</dbReference>
<evidence type="ECO:0000259" key="7">
    <source>
        <dbReference type="Pfam" id="PF04542"/>
    </source>
</evidence>